<keyword evidence="13" id="KW-1185">Reference proteome</keyword>
<evidence type="ECO:0000256" key="5">
    <source>
        <dbReference type="ARBA" id="ARBA00022989"/>
    </source>
</evidence>
<dbReference type="OrthoDB" id="9796461at2"/>
<evidence type="ECO:0000256" key="7">
    <source>
        <dbReference type="ARBA" id="ARBA00023315"/>
    </source>
</evidence>
<feature type="transmembrane region" description="Helical" evidence="9">
    <location>
        <begin position="239"/>
        <end position="259"/>
    </location>
</feature>
<feature type="transmembrane region" description="Helical" evidence="9">
    <location>
        <begin position="37"/>
        <end position="59"/>
    </location>
</feature>
<feature type="transmembrane region" description="Helical" evidence="9">
    <location>
        <begin position="12"/>
        <end position="31"/>
    </location>
</feature>
<protein>
    <submittedName>
        <fullName evidence="12">Acyltransferase family protein</fullName>
    </submittedName>
</protein>
<dbReference type="InterPro" id="IPR036514">
    <property type="entry name" value="SGNH_hydro_sf"/>
</dbReference>
<keyword evidence="7 12" id="KW-0012">Acyltransferase</keyword>
<evidence type="ECO:0000259" key="10">
    <source>
        <dbReference type="Pfam" id="PF01757"/>
    </source>
</evidence>
<dbReference type="EMBL" id="JQAT01000001">
    <property type="protein sequence ID" value="KRN29420.1"/>
    <property type="molecule type" value="Genomic_DNA"/>
</dbReference>
<dbReference type="Gene3D" id="3.40.50.1110">
    <property type="entry name" value="SGNH hydrolase"/>
    <property type="match status" value="1"/>
</dbReference>
<evidence type="ECO:0000256" key="2">
    <source>
        <dbReference type="ARBA" id="ARBA00022475"/>
    </source>
</evidence>
<sequence length="629" mass="71382">MSKRLKRARYISGFDGLRTVGVIGVILYHLMPETFKGGYLGVPIFMVLSGYLITDHLLLEHEQYGRIDMKQFTLRRIKRLYPALVAMLLATSAYITLFQRNLLHNLYQIVVSNMVYLYNWWQIGHGQSYFERFANNESPFTHLWTLSIDGQFYLIWPLLVMVMMMLFKRNGKRHAFRVTVLLALLSAGWMAYLFQPGADPSRIYYGTDTRAFSLLIGAALAFIWPSADLNPNIKASNRFTLDGIGMLTLIGLIILFMNLNAQGTLVYRGGMFLFSVLVALMVAIVVHPGADWNRVWSNRFFKWVSSRSYGIYIYQFPVMIFFEDAFPNVADHPVLYPVIEVLIICAISEFSFRFIEQPLAHFDYQQVKQHLLHGNSWHRLYVTAMGLICVVGMIGIVTSPTKKASAANNSALAQNIKANSKRNDAKKEALLKKAKEQKKAAKNSSASSSQKPAKVDKKLEQDGLTQQQLQQAQTMQVTAVGDSVMLDGSDALQKIFPQMLVDAAVSRHLEDATGIIQSYANQGVLAQTVLIGMGTNGAFNMEQLDKLMHLIGPSRQVYWINVRVPTRQWQDPVNNTLRQADRKYGNLHVIDWYDYSNAHQDWFYSDQVHPTPAGAKHYAAYIAAEMLKK</sequence>
<dbReference type="Pfam" id="PF01757">
    <property type="entry name" value="Acyl_transf_3"/>
    <property type="match status" value="1"/>
</dbReference>
<organism evidence="12 13">
    <name type="scientific">Lactobacillus selangorensis</name>
    <dbReference type="NCBI Taxonomy" id="81857"/>
    <lineage>
        <taxon>Bacteria</taxon>
        <taxon>Bacillati</taxon>
        <taxon>Bacillota</taxon>
        <taxon>Bacilli</taxon>
        <taxon>Lactobacillales</taxon>
        <taxon>Lactobacillaceae</taxon>
        <taxon>Lactobacillus</taxon>
    </lineage>
</organism>
<evidence type="ECO:0000256" key="8">
    <source>
        <dbReference type="SAM" id="MobiDB-lite"/>
    </source>
</evidence>
<keyword evidence="6 9" id="KW-0472">Membrane</keyword>
<dbReference type="CDD" id="cd01840">
    <property type="entry name" value="SGNH_hydrolase_yrhL_like"/>
    <property type="match status" value="1"/>
</dbReference>
<gene>
    <name evidence="11" type="ORF">IV38_GL000304</name>
    <name evidence="12" type="ORF">IV40_GL000365</name>
</gene>
<dbReference type="Proteomes" id="UP000051645">
    <property type="component" value="Unassembled WGS sequence"/>
</dbReference>
<feature type="transmembrane region" description="Helical" evidence="9">
    <location>
        <begin position="300"/>
        <end position="322"/>
    </location>
</feature>
<reference evidence="13 14" key="1">
    <citation type="journal article" date="2015" name="Genome Announc.">
        <title>Expanding the biotechnology potential of lactobacilli through comparative genomics of 213 strains and associated genera.</title>
        <authorList>
            <person name="Sun Z."/>
            <person name="Harris H.M."/>
            <person name="McCann A."/>
            <person name="Guo C."/>
            <person name="Argimon S."/>
            <person name="Zhang W."/>
            <person name="Yang X."/>
            <person name="Jeffery I.B."/>
            <person name="Cooney J.C."/>
            <person name="Kagawa T.F."/>
            <person name="Liu W."/>
            <person name="Song Y."/>
            <person name="Salvetti E."/>
            <person name="Wrobel A."/>
            <person name="Rasinkangas P."/>
            <person name="Parkhill J."/>
            <person name="Rea M.C."/>
            <person name="O'Sullivan O."/>
            <person name="Ritari J."/>
            <person name="Douillard F.P."/>
            <person name="Paul Ross R."/>
            <person name="Yang R."/>
            <person name="Briner A.E."/>
            <person name="Felis G.E."/>
            <person name="de Vos W.M."/>
            <person name="Barrangou R."/>
            <person name="Klaenhammer T.R."/>
            <person name="Caufield P.W."/>
            <person name="Cui Y."/>
            <person name="Zhang H."/>
            <person name="O'Toole P.W."/>
        </authorList>
    </citation>
    <scope>NUCLEOTIDE SEQUENCE [LARGE SCALE GENOMIC DNA]</scope>
    <source>
        <strain evidence="11 14">ATCC BAA-66</strain>
        <strain evidence="12 13">DSM 13344</strain>
    </source>
</reference>
<feature type="transmembrane region" description="Helical" evidence="9">
    <location>
        <begin position="209"/>
        <end position="227"/>
    </location>
</feature>
<keyword evidence="4 9" id="KW-0812">Transmembrane</keyword>
<dbReference type="PANTHER" id="PTHR23028">
    <property type="entry name" value="ACETYLTRANSFERASE"/>
    <property type="match status" value="1"/>
</dbReference>
<evidence type="ECO:0000313" key="11">
    <source>
        <dbReference type="EMBL" id="KRN29420.1"/>
    </source>
</evidence>
<dbReference type="InterPro" id="IPR002656">
    <property type="entry name" value="Acyl_transf_3_dom"/>
</dbReference>
<evidence type="ECO:0000256" key="4">
    <source>
        <dbReference type="ARBA" id="ARBA00022692"/>
    </source>
</evidence>
<dbReference type="EMBL" id="JQAZ01000001">
    <property type="protein sequence ID" value="KRN34051.1"/>
    <property type="molecule type" value="Genomic_DNA"/>
</dbReference>
<feature type="transmembrane region" description="Helical" evidence="9">
    <location>
        <begin position="265"/>
        <end position="288"/>
    </location>
</feature>
<dbReference type="GO" id="GO:0005886">
    <property type="term" value="C:plasma membrane"/>
    <property type="evidence" value="ECO:0007669"/>
    <property type="project" value="UniProtKB-SubCell"/>
</dbReference>
<dbReference type="PATRIC" id="fig|81857.3.peg.309"/>
<feature type="region of interest" description="Disordered" evidence="8">
    <location>
        <begin position="432"/>
        <end position="467"/>
    </location>
</feature>
<evidence type="ECO:0000313" key="14">
    <source>
        <dbReference type="Proteomes" id="UP000051751"/>
    </source>
</evidence>
<proteinExistence type="predicted"/>
<evidence type="ECO:0000256" key="3">
    <source>
        <dbReference type="ARBA" id="ARBA00022679"/>
    </source>
</evidence>
<keyword evidence="2" id="KW-1003">Cell membrane</keyword>
<dbReference type="AlphaFoldDB" id="A0A0R2FZW4"/>
<dbReference type="Proteomes" id="UP000051751">
    <property type="component" value="Unassembled WGS sequence"/>
</dbReference>
<feature type="transmembrane region" description="Helical" evidence="9">
    <location>
        <begin position="150"/>
        <end position="167"/>
    </location>
</feature>
<comment type="caution">
    <text evidence="12">The sequence shown here is derived from an EMBL/GenBank/DDBJ whole genome shotgun (WGS) entry which is preliminary data.</text>
</comment>
<evidence type="ECO:0000256" key="9">
    <source>
        <dbReference type="SAM" id="Phobius"/>
    </source>
</evidence>
<feature type="transmembrane region" description="Helical" evidence="9">
    <location>
        <begin position="174"/>
        <end position="194"/>
    </location>
</feature>
<name>A0A0R2FZW4_9LACO</name>
<evidence type="ECO:0000313" key="12">
    <source>
        <dbReference type="EMBL" id="KRN34051.1"/>
    </source>
</evidence>
<dbReference type="GO" id="GO:0016747">
    <property type="term" value="F:acyltransferase activity, transferring groups other than amino-acyl groups"/>
    <property type="evidence" value="ECO:0007669"/>
    <property type="project" value="InterPro"/>
</dbReference>
<accession>A0A0R2FZW4</accession>
<comment type="subcellular location">
    <subcellularLocation>
        <location evidence="1">Cell membrane</location>
        <topology evidence="1">Multi-pass membrane protein</topology>
    </subcellularLocation>
</comment>
<keyword evidence="3 12" id="KW-0808">Transferase</keyword>
<evidence type="ECO:0000256" key="6">
    <source>
        <dbReference type="ARBA" id="ARBA00023136"/>
    </source>
</evidence>
<keyword evidence="5 9" id="KW-1133">Transmembrane helix</keyword>
<dbReference type="SUPFAM" id="SSF52266">
    <property type="entry name" value="SGNH hydrolase"/>
    <property type="match status" value="1"/>
</dbReference>
<feature type="transmembrane region" description="Helical" evidence="9">
    <location>
        <begin position="80"/>
        <end position="98"/>
    </location>
</feature>
<feature type="compositionally biased region" description="Low complexity" evidence="8">
    <location>
        <begin position="442"/>
        <end position="452"/>
    </location>
</feature>
<dbReference type="PANTHER" id="PTHR23028:SF53">
    <property type="entry name" value="ACYL_TRANSF_3 DOMAIN-CONTAINING PROTEIN"/>
    <property type="match status" value="1"/>
</dbReference>
<dbReference type="RefSeq" id="WP_057768652.1">
    <property type="nucleotide sequence ID" value="NZ_JQAT01000001.1"/>
</dbReference>
<feature type="transmembrane region" description="Helical" evidence="9">
    <location>
        <begin position="334"/>
        <end position="355"/>
    </location>
</feature>
<evidence type="ECO:0000256" key="1">
    <source>
        <dbReference type="ARBA" id="ARBA00004651"/>
    </source>
</evidence>
<dbReference type="InterPro" id="IPR050879">
    <property type="entry name" value="Acyltransferase_3"/>
</dbReference>
<feature type="transmembrane region" description="Helical" evidence="9">
    <location>
        <begin position="376"/>
        <end position="397"/>
    </location>
</feature>
<feature type="domain" description="Acyltransferase 3" evidence="10">
    <location>
        <begin position="12"/>
        <end position="343"/>
    </location>
</feature>
<dbReference type="STRING" id="81857.IV38_GL000304"/>
<dbReference type="GO" id="GO:0009103">
    <property type="term" value="P:lipopolysaccharide biosynthetic process"/>
    <property type="evidence" value="ECO:0007669"/>
    <property type="project" value="TreeGrafter"/>
</dbReference>
<evidence type="ECO:0000313" key="13">
    <source>
        <dbReference type="Proteomes" id="UP000051645"/>
    </source>
</evidence>